<feature type="coiled-coil region" evidence="1">
    <location>
        <begin position="600"/>
        <end position="630"/>
    </location>
</feature>
<dbReference type="GO" id="GO:0000775">
    <property type="term" value="C:chromosome, centromeric region"/>
    <property type="evidence" value="ECO:0007669"/>
    <property type="project" value="InterPro"/>
</dbReference>
<dbReference type="GO" id="GO:0070840">
    <property type="term" value="F:dynein complex binding"/>
    <property type="evidence" value="ECO:0007669"/>
    <property type="project" value="TreeGrafter"/>
</dbReference>
<organism evidence="4 5">
    <name type="scientific">Phrynocephalus forsythii</name>
    <dbReference type="NCBI Taxonomy" id="171643"/>
    <lineage>
        <taxon>Eukaryota</taxon>
        <taxon>Metazoa</taxon>
        <taxon>Chordata</taxon>
        <taxon>Craniata</taxon>
        <taxon>Vertebrata</taxon>
        <taxon>Euteleostomi</taxon>
        <taxon>Lepidosauria</taxon>
        <taxon>Squamata</taxon>
        <taxon>Bifurcata</taxon>
        <taxon>Unidentata</taxon>
        <taxon>Episquamata</taxon>
        <taxon>Toxicofera</taxon>
        <taxon>Iguania</taxon>
        <taxon>Acrodonta</taxon>
        <taxon>Agamidae</taxon>
        <taxon>Agaminae</taxon>
        <taxon>Phrynocephalus</taxon>
    </lineage>
</organism>
<dbReference type="EMBL" id="JAPFRF010000002">
    <property type="protein sequence ID" value="KAJ7341084.1"/>
    <property type="molecule type" value="Genomic_DNA"/>
</dbReference>
<feature type="region of interest" description="Disordered" evidence="2">
    <location>
        <begin position="239"/>
        <end position="293"/>
    </location>
</feature>
<dbReference type="InterPro" id="IPR043513">
    <property type="entry name" value="Cenp-F"/>
</dbReference>
<feature type="compositionally biased region" description="Low complexity" evidence="2">
    <location>
        <begin position="320"/>
        <end position="338"/>
    </location>
</feature>
<feature type="compositionally biased region" description="Polar residues" evidence="2">
    <location>
        <begin position="198"/>
        <end position="216"/>
    </location>
</feature>
<keyword evidence="1" id="KW-0175">Coiled coil</keyword>
<dbReference type="PANTHER" id="PTHR18874:SF10">
    <property type="entry name" value="CENTROMERE PROTEIN F"/>
    <property type="match status" value="1"/>
</dbReference>
<evidence type="ECO:0000256" key="1">
    <source>
        <dbReference type="SAM" id="Coils"/>
    </source>
</evidence>
<name>A0A9Q0Y2D1_9SAUR</name>
<dbReference type="Proteomes" id="UP001142489">
    <property type="component" value="Unassembled WGS sequence"/>
</dbReference>
<feature type="compositionally biased region" description="Polar residues" evidence="2">
    <location>
        <begin position="266"/>
        <end position="279"/>
    </location>
</feature>
<keyword evidence="5" id="KW-1185">Reference proteome</keyword>
<dbReference type="GO" id="GO:0000278">
    <property type="term" value="P:mitotic cell cycle"/>
    <property type="evidence" value="ECO:0007669"/>
    <property type="project" value="TreeGrafter"/>
</dbReference>
<gene>
    <name evidence="4" type="ORF">JRQ81_004794</name>
</gene>
<reference evidence="4" key="1">
    <citation type="journal article" date="2023" name="DNA Res.">
        <title>Chromosome-level genome assembly of Phrynocephalus forsythii using third-generation DNA sequencing and Hi-C analysis.</title>
        <authorList>
            <person name="Qi Y."/>
            <person name="Zhao W."/>
            <person name="Zhao Y."/>
            <person name="Niu C."/>
            <person name="Cao S."/>
            <person name="Zhang Y."/>
        </authorList>
    </citation>
    <scope>NUCLEOTIDE SEQUENCE</scope>
    <source>
        <tissue evidence="4">Muscle</tissue>
    </source>
</reference>
<feature type="region of interest" description="Disordered" evidence="2">
    <location>
        <begin position="18"/>
        <end position="58"/>
    </location>
</feature>
<evidence type="ECO:0000313" key="4">
    <source>
        <dbReference type="EMBL" id="KAJ7341084.1"/>
    </source>
</evidence>
<dbReference type="GO" id="GO:0051310">
    <property type="term" value="P:metaphase chromosome alignment"/>
    <property type="evidence" value="ECO:0007669"/>
    <property type="project" value="TreeGrafter"/>
</dbReference>
<comment type="caution">
    <text evidence="4">The sequence shown here is derived from an EMBL/GenBank/DDBJ whole genome shotgun (WGS) entry which is preliminary data.</text>
</comment>
<feature type="domain" description="Centromere protein Cenp-F N-terminal" evidence="3">
    <location>
        <begin position="61"/>
        <end position="363"/>
    </location>
</feature>
<accession>A0A9Q0Y2D1</accession>
<dbReference type="GO" id="GO:0000922">
    <property type="term" value="C:spindle pole"/>
    <property type="evidence" value="ECO:0007669"/>
    <property type="project" value="TreeGrafter"/>
</dbReference>
<dbReference type="PANTHER" id="PTHR18874">
    <property type="entry name" value="CMF/LEK/CENP CELL DIVISION-RELATED"/>
    <property type="match status" value="1"/>
</dbReference>
<evidence type="ECO:0000313" key="5">
    <source>
        <dbReference type="Proteomes" id="UP001142489"/>
    </source>
</evidence>
<dbReference type="GO" id="GO:0010389">
    <property type="term" value="P:regulation of G2/M transition of mitotic cell cycle"/>
    <property type="evidence" value="ECO:0007669"/>
    <property type="project" value="TreeGrafter"/>
</dbReference>
<protein>
    <recommendedName>
        <fullName evidence="3">Centromere protein Cenp-F N-terminal domain-containing protein</fullName>
    </recommendedName>
</protein>
<evidence type="ECO:0000259" key="3">
    <source>
        <dbReference type="Pfam" id="PF10481"/>
    </source>
</evidence>
<dbReference type="InterPro" id="IPR018463">
    <property type="entry name" value="Centromere_CenpF_N"/>
</dbReference>
<feature type="coiled-coil region" evidence="1">
    <location>
        <begin position="73"/>
        <end position="191"/>
    </location>
</feature>
<feature type="region of interest" description="Disordered" evidence="2">
    <location>
        <begin position="196"/>
        <end position="216"/>
    </location>
</feature>
<sequence>MLLLLGLGRIRAEGGIKRQETPRGWRRRERAALTCGKDRPGKEMEEQDRQSKEGGVKADEMSWVVEEWKEGLSTKVLHKIQELESQLEKLRKERQQRQFQLESLEAALQKQKQKVDHEKNEGATLKRENQNLMEQCDALENARQKLSHELQVKESQVNFQEGQLVSSKKQIEKLEQELKRYKSEVERNQKSLVAGDASFNSTPQNNFIGPSTPTYNDSRLEELKAKYSKEAEERKRLEAELKSLKTQKTGTRHAESTISRREIARQQASSSVFSWQADKTPSRHSSHSQETPVNRGLVVSHLPQESGTSLVQKDEKPTKKSSTNSSILDSSKDSSLTDQMKTHNQELRSRVTELEQKLHIQAEETKCNLAKLQETQLQLENLKMELAGKDKELHKTQNEVSRLTAQLDQATTQCAAKEEKVKKLSDELNCQRQNSESTRRALQQKLKEKEKEFQQEHSLQLSQVKTRMQEELDQAKKSYNVLQTELKKALLAKQQFEEKVTDLTKRLSQAGQAMQAMQLKENEQKNAYEEVKKHNNLLNCQSAQQLQEICQLKDELGVVKQLLKQSQNFAEEMKSKNCSLERELMFLEEKLKKQEDPFTLEKMKLAISDLEKEQDSLQKLLRQKDAIIEELSVKLEDLEQFQNILAECEGVKKRWRVFPSGEKRVSNF</sequence>
<feature type="compositionally biased region" description="Basic and acidic residues" evidence="2">
    <location>
        <begin position="252"/>
        <end position="264"/>
    </location>
</feature>
<feature type="region of interest" description="Disordered" evidence="2">
    <location>
        <begin position="306"/>
        <end position="341"/>
    </location>
</feature>
<dbReference type="GO" id="GO:0008017">
    <property type="term" value="F:microtubule binding"/>
    <property type="evidence" value="ECO:0007669"/>
    <property type="project" value="InterPro"/>
</dbReference>
<feature type="compositionally biased region" description="Basic and acidic residues" evidence="2">
    <location>
        <begin position="36"/>
        <end position="58"/>
    </location>
</feature>
<dbReference type="Pfam" id="PF10481">
    <property type="entry name" value="CENP-F_N"/>
    <property type="match status" value="1"/>
</dbReference>
<dbReference type="GO" id="GO:0005634">
    <property type="term" value="C:nucleus"/>
    <property type="evidence" value="ECO:0007669"/>
    <property type="project" value="TreeGrafter"/>
</dbReference>
<dbReference type="AlphaFoldDB" id="A0A9Q0Y2D1"/>
<proteinExistence type="predicted"/>
<dbReference type="OrthoDB" id="10255522at2759"/>
<evidence type="ECO:0000256" key="2">
    <source>
        <dbReference type="SAM" id="MobiDB-lite"/>
    </source>
</evidence>